<accession>A0ACB9AJ61</accession>
<keyword evidence="2" id="KW-1185">Reference proteome</keyword>
<reference evidence="1 2" key="2">
    <citation type="journal article" date="2022" name="Mol. Ecol. Resour.">
        <title>The genomes of chicory, endive, great burdock and yacon provide insights into Asteraceae paleo-polyploidization history and plant inulin production.</title>
        <authorList>
            <person name="Fan W."/>
            <person name="Wang S."/>
            <person name="Wang H."/>
            <person name="Wang A."/>
            <person name="Jiang F."/>
            <person name="Liu H."/>
            <person name="Zhao H."/>
            <person name="Xu D."/>
            <person name="Zhang Y."/>
        </authorList>
    </citation>
    <scope>NUCLEOTIDE SEQUENCE [LARGE SCALE GENOMIC DNA]</scope>
    <source>
        <strain evidence="2">cv. Punajuju</strain>
        <tissue evidence="1">Leaves</tissue>
    </source>
</reference>
<sequence length="530" mass="59443">MTIYVKIGSFIILLGILMEFCGKIEGATVTCEPKYVFLPCTSETWGILFLIVVYQYLIALGQKYISDGSDKFFSLIGPGIFGASLFHILANFPTLFLVLQSGLSNDKEGSSASSGMDMLTGSAVMSLTITWPSVIIFGSYDLTTHDDFITKDEPSFLTKLTAYGVTTDKETSYTARIMLVSVTPFIILQLPAIISSISVTRVIILVALIVVLSMYITYIVYQIFQPWIQNRRFAYVTRTFVKRNLQTLLSTNGKPNVPLIREIYKGIDEDHGGKVSNAELKTFLRGIQLQADSPTNNDFVENIMDQFDISGNESIEEDEFVRILTKWLQEASKSLSRNDYNPLTFFFNPNQDADKEQQKALIPKKKRKAQSSILDFLRALSLIFFGIVITLLISSSFIANVVTFATRANVPPFLIPYFIIPCATNISRFLSTIRFATQKTERAASLTFSKIYSGVSMSSMSTLTTFLLLVYIRDLPWDVSAQAFVVLLIGGGMAVFTSTRTTYPLWMGYMIYLIYPISLLMLYLLTIVWG</sequence>
<proteinExistence type="predicted"/>
<dbReference type="Proteomes" id="UP001055811">
    <property type="component" value="Linkage Group LG07"/>
</dbReference>
<name>A0ACB9AJ61_CICIN</name>
<protein>
    <submittedName>
        <fullName evidence="1">Uncharacterized protein</fullName>
    </submittedName>
</protein>
<evidence type="ECO:0000313" key="2">
    <source>
        <dbReference type="Proteomes" id="UP001055811"/>
    </source>
</evidence>
<evidence type="ECO:0000313" key="1">
    <source>
        <dbReference type="EMBL" id="KAI3710192.1"/>
    </source>
</evidence>
<organism evidence="1 2">
    <name type="scientific">Cichorium intybus</name>
    <name type="common">Chicory</name>
    <dbReference type="NCBI Taxonomy" id="13427"/>
    <lineage>
        <taxon>Eukaryota</taxon>
        <taxon>Viridiplantae</taxon>
        <taxon>Streptophyta</taxon>
        <taxon>Embryophyta</taxon>
        <taxon>Tracheophyta</taxon>
        <taxon>Spermatophyta</taxon>
        <taxon>Magnoliopsida</taxon>
        <taxon>eudicotyledons</taxon>
        <taxon>Gunneridae</taxon>
        <taxon>Pentapetalae</taxon>
        <taxon>asterids</taxon>
        <taxon>campanulids</taxon>
        <taxon>Asterales</taxon>
        <taxon>Asteraceae</taxon>
        <taxon>Cichorioideae</taxon>
        <taxon>Cichorieae</taxon>
        <taxon>Cichoriinae</taxon>
        <taxon>Cichorium</taxon>
    </lineage>
</organism>
<gene>
    <name evidence="1" type="ORF">L2E82_39966</name>
</gene>
<dbReference type="EMBL" id="CM042015">
    <property type="protein sequence ID" value="KAI3710192.1"/>
    <property type="molecule type" value="Genomic_DNA"/>
</dbReference>
<reference evidence="2" key="1">
    <citation type="journal article" date="2022" name="Mol. Ecol. Resour.">
        <title>The genomes of chicory, endive, great burdock and yacon provide insights into Asteraceae palaeo-polyploidization history and plant inulin production.</title>
        <authorList>
            <person name="Fan W."/>
            <person name="Wang S."/>
            <person name="Wang H."/>
            <person name="Wang A."/>
            <person name="Jiang F."/>
            <person name="Liu H."/>
            <person name="Zhao H."/>
            <person name="Xu D."/>
            <person name="Zhang Y."/>
        </authorList>
    </citation>
    <scope>NUCLEOTIDE SEQUENCE [LARGE SCALE GENOMIC DNA]</scope>
    <source>
        <strain evidence="2">cv. Punajuju</strain>
    </source>
</reference>
<comment type="caution">
    <text evidence="1">The sequence shown here is derived from an EMBL/GenBank/DDBJ whole genome shotgun (WGS) entry which is preliminary data.</text>
</comment>